<dbReference type="Proteomes" id="UP001240777">
    <property type="component" value="Unassembled WGS sequence"/>
</dbReference>
<evidence type="ECO:0000313" key="7">
    <source>
        <dbReference type="EMBL" id="MDP2538262.1"/>
    </source>
</evidence>
<keyword evidence="9" id="KW-1185">Reference proteome</keyword>
<dbReference type="PANTHER" id="PTHR30523">
    <property type="entry name" value="PHOSPHOENOLPYRUVATE CARBOXYLASE"/>
    <property type="match status" value="1"/>
</dbReference>
<reference evidence="6 8" key="3">
    <citation type="journal article" date="2024" name="Syst. Appl. Microbiol.">
        <title>Helicobacter cappadocius sp. nov., from lizards: The first psychrotrophic Helicobacter species.</title>
        <authorList>
            <person name="Aydin F."/>
            <person name="Tarhane S."/>
            <person name="Karakaya E."/>
            <person name="Abay S."/>
            <person name="Kayman T."/>
            <person name="Guran O."/>
            <person name="Bozkurt E."/>
            <person name="Uzum N."/>
            <person name="Avci A."/>
            <person name="Olgun K."/>
            <person name="Jablonski D."/>
            <person name="Guran C."/>
            <person name="Burcin Saticioglu I."/>
        </authorList>
    </citation>
    <scope>NUCLEOTIDE SEQUENCE [LARGE SCALE GENOMIC DNA]</scope>
    <source>
        <strain evidence="6">Faydin-H75</strain>
        <strain evidence="8">faydin-H76</strain>
    </source>
</reference>
<dbReference type="PROSITE" id="PS00781">
    <property type="entry name" value="PEPCASE_1"/>
    <property type="match status" value="1"/>
</dbReference>
<dbReference type="InterPro" id="IPR033129">
    <property type="entry name" value="PEPCASE_His_AS"/>
</dbReference>
<dbReference type="PRINTS" id="PR00150">
    <property type="entry name" value="PEPCARBXLASE"/>
</dbReference>
<dbReference type="InterPro" id="IPR015813">
    <property type="entry name" value="Pyrv/PenolPyrv_kinase-like_dom"/>
</dbReference>
<feature type="active site" evidence="5">
    <location>
        <position position="558"/>
    </location>
</feature>
<dbReference type="GO" id="GO:0008964">
    <property type="term" value="F:phosphoenolpyruvate carboxylase activity"/>
    <property type="evidence" value="ECO:0007669"/>
    <property type="project" value="UniProtKB-EC"/>
</dbReference>
<accession>A0AA90PH48</accession>
<reference evidence="6" key="2">
    <citation type="submission" date="2023-07" db="EMBL/GenBank/DDBJ databases">
        <authorList>
            <person name="Aydin F."/>
            <person name="Tarhane S."/>
            <person name="Saticioglu I.B."/>
            <person name="Karakaya E."/>
            <person name="Abay S."/>
            <person name="Guran O."/>
            <person name="Bozkurt E."/>
            <person name="Uzum N."/>
            <person name="Olgun K."/>
            <person name="Jablonski D."/>
        </authorList>
    </citation>
    <scope>NUCLEOTIDE SEQUENCE</scope>
    <source>
        <strain evidence="6">Faydin-H75</strain>
    </source>
</reference>
<evidence type="ECO:0000256" key="1">
    <source>
        <dbReference type="ARBA" id="ARBA00003670"/>
    </source>
</evidence>
<dbReference type="GO" id="GO:0006099">
    <property type="term" value="P:tricarboxylic acid cycle"/>
    <property type="evidence" value="ECO:0007669"/>
    <property type="project" value="InterPro"/>
</dbReference>
<keyword evidence="7" id="KW-0456">Lyase</keyword>
<evidence type="ECO:0000313" key="6">
    <source>
        <dbReference type="EMBL" id="MDO7252395.1"/>
    </source>
</evidence>
<proteinExistence type="predicted"/>
<evidence type="ECO:0000256" key="5">
    <source>
        <dbReference type="PROSITE-ProRule" id="PRU10112"/>
    </source>
</evidence>
<comment type="function">
    <text evidence="1">Forms oxaloacetate, a four-carbon dicarboxylic acid source for the tricarboxylic acid cycle.</text>
</comment>
<dbReference type="EMBL" id="JAUPEV010000001">
    <property type="protein sequence ID" value="MDO7252395.1"/>
    <property type="molecule type" value="Genomic_DNA"/>
</dbReference>
<dbReference type="Gene3D" id="1.20.1440.90">
    <property type="entry name" value="Phosphoenolpyruvate/pyruvate domain"/>
    <property type="match status" value="1"/>
</dbReference>
<sequence length="906" mass="104979">MMAIQKQKNTQPSKFYKELQFIYEVMVEMLEELSPEVMEHFLNLRSELLEKKKSEEKIHSILKKIALSNKTLETIKAFSLYNILLNIIEERHNFDGKNAFFALESACAELLDEGFEKEDIHKILSEMQFYPVFTAHPTESRRRTFLEAHHEISDDLSKIFELDDQGAKEHIKYRLMLLWKSHLVRSEKLEVLFELDNLLYIVESSIIKSAQNILNFIEKILQKPLEKSPITLGSWIGGDRDGNPFVTNEVMTRVMRVQHQLIIEIYLQKIKKLIRELSISADFVPISEELQRSLEKEKTELEENSLKLYSREPFRAKLYLMSKKLKNRLIAVNTPNNIEFTYKYPKELIDDIDLLINNLDCVSSKYLNEFRNLVLLGGFHLMRLDFRQHRDIFLNAVSEIFCLLGISDSDFGEFTEEKKIQILDAALEKPKIELNAIIDKVSKSTQEILEAFLRINWAKKHISEDIMRSLIVSMTTQASDLLCVLWFAKQSDLWRPGHNLQEKKSAKINITPLFETIDDLQRAKDIIKILSKNKHYSNYLHDNQMTQEIMIGYSDSSKDGGIFTSNYSLYQAIFELIKLGDELGIKFILFHGRGGSVSRGGGKLESALLASPPKSVCGLLKTTEQGEVISSKYLDPKIAQFSLSNTIGALLKKSAYDSFCSDSTVNIKTNRNICYINTTQWKMMQKISETSYQAYRKFVYETDGFMTYFNLATPIKFIQQLNLGSRPSKRKESPKVEDLRAIPWVFAWTQNRSIIPAWYGVGSGLESIENQEALQECYKNSEFFKTTIDNISQVLLKVDIHIAGLYNKFVKDENIHDKIWSMIINEHDKTMKFILNVRQEKELLENEPKLRDSILLRKPYITALNLLQIELIEKYNQCEDEVQKNKLIEEVHSTIVGIAQGMRNTG</sequence>
<dbReference type="PANTHER" id="PTHR30523:SF6">
    <property type="entry name" value="PHOSPHOENOLPYRUVATE CARBOXYLASE"/>
    <property type="match status" value="1"/>
</dbReference>
<dbReference type="AlphaFoldDB" id="A0AA90PH48"/>
<dbReference type="GO" id="GO:0015977">
    <property type="term" value="P:carbon fixation"/>
    <property type="evidence" value="ECO:0007669"/>
    <property type="project" value="InterPro"/>
</dbReference>
<dbReference type="Proteomes" id="UP001177258">
    <property type="component" value="Unassembled WGS sequence"/>
</dbReference>
<dbReference type="SUPFAM" id="SSF51621">
    <property type="entry name" value="Phosphoenolpyruvate/pyruvate domain"/>
    <property type="match status" value="1"/>
</dbReference>
<organism evidence="7 8">
    <name type="scientific">Helicobacter cappadocius</name>
    <dbReference type="NCBI Taxonomy" id="3063998"/>
    <lineage>
        <taxon>Bacteria</taxon>
        <taxon>Pseudomonadati</taxon>
        <taxon>Campylobacterota</taxon>
        <taxon>Epsilonproteobacteria</taxon>
        <taxon>Campylobacterales</taxon>
        <taxon>Helicobacteraceae</taxon>
        <taxon>Helicobacter</taxon>
    </lineage>
</organism>
<dbReference type="RefSeq" id="WP_305516238.1">
    <property type="nucleotide sequence ID" value="NZ_JAUPEV010000001.1"/>
</dbReference>
<evidence type="ECO:0000256" key="2">
    <source>
        <dbReference type="ARBA" id="ARBA00022419"/>
    </source>
</evidence>
<comment type="catalytic activity">
    <reaction evidence="3">
        <text>oxaloacetate + phosphate = phosphoenolpyruvate + hydrogencarbonate</text>
        <dbReference type="Rhea" id="RHEA:28370"/>
        <dbReference type="ChEBI" id="CHEBI:16452"/>
        <dbReference type="ChEBI" id="CHEBI:17544"/>
        <dbReference type="ChEBI" id="CHEBI:43474"/>
        <dbReference type="ChEBI" id="CHEBI:58702"/>
        <dbReference type="EC" id="4.1.1.31"/>
    </reaction>
</comment>
<evidence type="ECO:0000313" key="9">
    <source>
        <dbReference type="Proteomes" id="UP001240777"/>
    </source>
</evidence>
<protein>
    <recommendedName>
        <fullName evidence="2">Phosphoenolpyruvate carboxylase</fullName>
    </recommendedName>
</protein>
<evidence type="ECO:0000256" key="4">
    <source>
        <dbReference type="PROSITE-ProRule" id="PRU10111"/>
    </source>
</evidence>
<dbReference type="EMBL" id="JAUYZK010000001">
    <property type="protein sequence ID" value="MDP2538262.1"/>
    <property type="molecule type" value="Genomic_DNA"/>
</dbReference>
<reference evidence="7 9" key="1">
    <citation type="submission" date="2023-07" db="EMBL/GenBank/DDBJ databases">
        <title>Unpublished Manusciprt.</title>
        <authorList>
            <person name="Aydin F."/>
            <person name="Tarhane S."/>
            <person name="Saticioglu I.B."/>
            <person name="Karakaya E."/>
            <person name="Abay S."/>
            <person name="Guran O."/>
            <person name="Bozkurt E."/>
            <person name="Uzum N."/>
            <person name="Olgun K."/>
            <person name="Jablonski D."/>
        </authorList>
    </citation>
    <scope>NUCLEOTIDE SEQUENCE</scope>
    <source>
        <strain evidence="9">faydin-H75</strain>
        <strain evidence="7">Faydin-H76</strain>
    </source>
</reference>
<name>A0AA90PH48_9HELI</name>
<dbReference type="GO" id="GO:0005829">
    <property type="term" value="C:cytosol"/>
    <property type="evidence" value="ECO:0007669"/>
    <property type="project" value="TreeGrafter"/>
</dbReference>
<evidence type="ECO:0000256" key="3">
    <source>
        <dbReference type="ARBA" id="ARBA00048995"/>
    </source>
</evidence>
<feature type="active site" evidence="4">
    <location>
        <position position="136"/>
    </location>
</feature>
<comment type="caution">
    <text evidence="7">The sequence shown here is derived from an EMBL/GenBank/DDBJ whole genome shotgun (WGS) entry which is preliminary data.</text>
</comment>
<evidence type="ECO:0000313" key="8">
    <source>
        <dbReference type="Proteomes" id="UP001177258"/>
    </source>
</evidence>
<gene>
    <name evidence="6" type="ORF">Q5I04_00475</name>
    <name evidence="7" type="ORF">Q5I06_00475</name>
</gene>
<dbReference type="PROSITE" id="PS00393">
    <property type="entry name" value="PEPCASE_2"/>
    <property type="match status" value="1"/>
</dbReference>
<dbReference type="Pfam" id="PF00311">
    <property type="entry name" value="PEPcase"/>
    <property type="match status" value="1"/>
</dbReference>
<dbReference type="InterPro" id="IPR021135">
    <property type="entry name" value="PEP_COase"/>
</dbReference>
<dbReference type="InterPro" id="IPR018129">
    <property type="entry name" value="PEP_COase_Lys_AS"/>
</dbReference>